<feature type="non-terminal residue" evidence="1">
    <location>
        <position position="1"/>
    </location>
</feature>
<reference evidence="1" key="1">
    <citation type="submission" date="2021-06" db="EMBL/GenBank/DDBJ databases">
        <authorList>
            <person name="Hodson N. C."/>
            <person name="Mongue J. A."/>
            <person name="Jaron S. K."/>
        </authorList>
    </citation>
    <scope>NUCLEOTIDE SEQUENCE</scope>
</reference>
<feature type="non-terminal residue" evidence="1">
    <location>
        <position position="43"/>
    </location>
</feature>
<organism evidence="1 2">
    <name type="scientific">Allacma fusca</name>
    <dbReference type="NCBI Taxonomy" id="39272"/>
    <lineage>
        <taxon>Eukaryota</taxon>
        <taxon>Metazoa</taxon>
        <taxon>Ecdysozoa</taxon>
        <taxon>Arthropoda</taxon>
        <taxon>Hexapoda</taxon>
        <taxon>Collembola</taxon>
        <taxon>Symphypleona</taxon>
        <taxon>Sminthuridae</taxon>
        <taxon>Allacma</taxon>
    </lineage>
</organism>
<keyword evidence="2" id="KW-1185">Reference proteome</keyword>
<evidence type="ECO:0000313" key="1">
    <source>
        <dbReference type="EMBL" id="CAG7720523.1"/>
    </source>
</evidence>
<gene>
    <name evidence="1" type="ORF">AFUS01_LOCUS9795</name>
</gene>
<protein>
    <submittedName>
        <fullName evidence="1">Uncharacterized protein</fullName>
    </submittedName>
</protein>
<comment type="caution">
    <text evidence="1">The sequence shown here is derived from an EMBL/GenBank/DDBJ whole genome shotgun (WGS) entry which is preliminary data.</text>
</comment>
<dbReference type="GO" id="GO:0016705">
    <property type="term" value="F:oxidoreductase activity, acting on paired donors, with incorporation or reduction of molecular oxygen"/>
    <property type="evidence" value="ECO:0007669"/>
    <property type="project" value="InterPro"/>
</dbReference>
<dbReference type="Pfam" id="PF00067">
    <property type="entry name" value="p450"/>
    <property type="match status" value="1"/>
</dbReference>
<proteinExistence type="predicted"/>
<dbReference type="Proteomes" id="UP000708208">
    <property type="component" value="Unassembled WGS sequence"/>
</dbReference>
<accession>A0A8J2JHT7</accession>
<sequence length="43" mass="4778">KEIDDVVGPSRRPSMADKPKMVYTEALTCEVLRKSSLVPLGLF</sequence>
<dbReference type="GO" id="GO:0005506">
    <property type="term" value="F:iron ion binding"/>
    <property type="evidence" value="ECO:0007669"/>
    <property type="project" value="InterPro"/>
</dbReference>
<dbReference type="OrthoDB" id="6415694at2759"/>
<dbReference type="GO" id="GO:0004497">
    <property type="term" value="F:monooxygenase activity"/>
    <property type="evidence" value="ECO:0007669"/>
    <property type="project" value="InterPro"/>
</dbReference>
<dbReference type="InterPro" id="IPR001128">
    <property type="entry name" value="Cyt_P450"/>
</dbReference>
<dbReference type="GO" id="GO:0020037">
    <property type="term" value="F:heme binding"/>
    <property type="evidence" value="ECO:0007669"/>
    <property type="project" value="InterPro"/>
</dbReference>
<dbReference type="EMBL" id="CAJVCH010071350">
    <property type="protein sequence ID" value="CAG7720523.1"/>
    <property type="molecule type" value="Genomic_DNA"/>
</dbReference>
<dbReference type="AlphaFoldDB" id="A0A8J2JHT7"/>
<evidence type="ECO:0000313" key="2">
    <source>
        <dbReference type="Proteomes" id="UP000708208"/>
    </source>
</evidence>
<name>A0A8J2JHT7_9HEXA</name>